<feature type="compositionally biased region" description="Low complexity" evidence="1">
    <location>
        <begin position="8"/>
        <end position="20"/>
    </location>
</feature>
<name>A0ABN8Q5J8_9CNID</name>
<feature type="region of interest" description="Disordered" evidence="1">
    <location>
        <begin position="1"/>
        <end position="21"/>
    </location>
</feature>
<evidence type="ECO:0000256" key="1">
    <source>
        <dbReference type="SAM" id="MobiDB-lite"/>
    </source>
</evidence>
<dbReference type="Proteomes" id="UP001159405">
    <property type="component" value="Unassembled WGS sequence"/>
</dbReference>
<evidence type="ECO:0000313" key="2">
    <source>
        <dbReference type="EMBL" id="CAH3157208.1"/>
    </source>
</evidence>
<comment type="caution">
    <text evidence="2">The sequence shown here is derived from an EMBL/GenBank/DDBJ whole genome shotgun (WGS) entry which is preliminary data.</text>
</comment>
<gene>
    <name evidence="2" type="ORF">PLOB_00002135</name>
</gene>
<organism evidence="2 3">
    <name type="scientific">Porites lobata</name>
    <dbReference type="NCBI Taxonomy" id="104759"/>
    <lineage>
        <taxon>Eukaryota</taxon>
        <taxon>Metazoa</taxon>
        <taxon>Cnidaria</taxon>
        <taxon>Anthozoa</taxon>
        <taxon>Hexacorallia</taxon>
        <taxon>Scleractinia</taxon>
        <taxon>Fungiina</taxon>
        <taxon>Poritidae</taxon>
        <taxon>Porites</taxon>
    </lineage>
</organism>
<keyword evidence="3" id="KW-1185">Reference proteome</keyword>
<evidence type="ECO:0000313" key="3">
    <source>
        <dbReference type="Proteomes" id="UP001159405"/>
    </source>
</evidence>
<proteinExistence type="predicted"/>
<reference evidence="2 3" key="1">
    <citation type="submission" date="2022-05" db="EMBL/GenBank/DDBJ databases">
        <authorList>
            <consortium name="Genoscope - CEA"/>
            <person name="William W."/>
        </authorList>
    </citation>
    <scope>NUCLEOTIDE SEQUENCE [LARGE SCALE GENOMIC DNA]</scope>
</reference>
<dbReference type="EMBL" id="CALNXK010000107">
    <property type="protein sequence ID" value="CAH3157208.1"/>
    <property type="molecule type" value="Genomic_DNA"/>
</dbReference>
<sequence>MKGRRPSTRSTSSRASLADSTGRKMLSEVLLVCELMMFITLSALTGGTPQLASTDSQKKQPKKYTTSQLRYLHEGDPASRPLLFGWLLIWGTCVDIEMALQLEKTNFAVAEGLFLKF</sequence>
<protein>
    <submittedName>
        <fullName evidence="2">Uncharacterized protein</fullName>
    </submittedName>
</protein>
<accession>A0ABN8Q5J8</accession>